<evidence type="ECO:0000259" key="7">
    <source>
        <dbReference type="PROSITE" id="PS50178"/>
    </source>
</evidence>
<evidence type="ECO:0000256" key="3">
    <source>
        <dbReference type="ARBA" id="ARBA00022833"/>
    </source>
</evidence>
<name>A0A5C3LM84_COPMA</name>
<dbReference type="AlphaFoldDB" id="A0A5C3LM84"/>
<dbReference type="Proteomes" id="UP000307440">
    <property type="component" value="Unassembled WGS sequence"/>
</dbReference>
<dbReference type="PANTHER" id="PTHR23164:SF30">
    <property type="entry name" value="EARLY ENDOSOME ANTIGEN 1"/>
    <property type="match status" value="1"/>
</dbReference>
<dbReference type="SUPFAM" id="SSF57903">
    <property type="entry name" value="FYVE/PHD zinc finger"/>
    <property type="match status" value="1"/>
</dbReference>
<feature type="compositionally biased region" description="Polar residues" evidence="6">
    <location>
        <begin position="212"/>
        <end position="232"/>
    </location>
</feature>
<keyword evidence="9" id="KW-1185">Reference proteome</keyword>
<feature type="domain" description="FYVE-type" evidence="7">
    <location>
        <begin position="353"/>
        <end position="450"/>
    </location>
</feature>
<feature type="coiled-coil region" evidence="5">
    <location>
        <begin position="563"/>
        <end position="590"/>
    </location>
</feature>
<accession>A0A5C3LM84</accession>
<dbReference type="STRING" id="230819.A0A5C3LM84"/>
<evidence type="ECO:0000256" key="4">
    <source>
        <dbReference type="PROSITE-ProRule" id="PRU00091"/>
    </source>
</evidence>
<dbReference type="PROSITE" id="PS50178">
    <property type="entry name" value="ZF_FYVE"/>
    <property type="match status" value="1"/>
</dbReference>
<dbReference type="EMBL" id="ML210147">
    <property type="protein sequence ID" value="TFK29821.1"/>
    <property type="molecule type" value="Genomic_DNA"/>
</dbReference>
<dbReference type="GO" id="GO:0008270">
    <property type="term" value="F:zinc ion binding"/>
    <property type="evidence" value="ECO:0007669"/>
    <property type="project" value="UniProtKB-KW"/>
</dbReference>
<dbReference type="InterPro" id="IPR021565">
    <property type="entry name" value="Rbsn_Rab-bd"/>
</dbReference>
<reference evidence="8 9" key="1">
    <citation type="journal article" date="2019" name="Nat. Ecol. Evol.">
        <title>Megaphylogeny resolves global patterns of mushroom evolution.</title>
        <authorList>
            <person name="Varga T."/>
            <person name="Krizsan K."/>
            <person name="Foldi C."/>
            <person name="Dima B."/>
            <person name="Sanchez-Garcia M."/>
            <person name="Sanchez-Ramirez S."/>
            <person name="Szollosi G.J."/>
            <person name="Szarkandi J.G."/>
            <person name="Papp V."/>
            <person name="Albert L."/>
            <person name="Andreopoulos W."/>
            <person name="Angelini C."/>
            <person name="Antonin V."/>
            <person name="Barry K.W."/>
            <person name="Bougher N.L."/>
            <person name="Buchanan P."/>
            <person name="Buyck B."/>
            <person name="Bense V."/>
            <person name="Catcheside P."/>
            <person name="Chovatia M."/>
            <person name="Cooper J."/>
            <person name="Damon W."/>
            <person name="Desjardin D."/>
            <person name="Finy P."/>
            <person name="Geml J."/>
            <person name="Haridas S."/>
            <person name="Hughes K."/>
            <person name="Justo A."/>
            <person name="Karasinski D."/>
            <person name="Kautmanova I."/>
            <person name="Kiss B."/>
            <person name="Kocsube S."/>
            <person name="Kotiranta H."/>
            <person name="LaButti K.M."/>
            <person name="Lechner B.E."/>
            <person name="Liimatainen K."/>
            <person name="Lipzen A."/>
            <person name="Lukacs Z."/>
            <person name="Mihaltcheva S."/>
            <person name="Morgado L.N."/>
            <person name="Niskanen T."/>
            <person name="Noordeloos M.E."/>
            <person name="Ohm R.A."/>
            <person name="Ortiz-Santana B."/>
            <person name="Ovrebo C."/>
            <person name="Racz N."/>
            <person name="Riley R."/>
            <person name="Savchenko A."/>
            <person name="Shiryaev A."/>
            <person name="Soop K."/>
            <person name="Spirin V."/>
            <person name="Szebenyi C."/>
            <person name="Tomsovsky M."/>
            <person name="Tulloss R.E."/>
            <person name="Uehling J."/>
            <person name="Grigoriev I.V."/>
            <person name="Vagvolgyi C."/>
            <person name="Papp T."/>
            <person name="Martin F.M."/>
            <person name="Miettinen O."/>
            <person name="Hibbett D.S."/>
            <person name="Nagy L.G."/>
        </authorList>
    </citation>
    <scope>NUCLEOTIDE SEQUENCE [LARGE SCALE GENOMIC DNA]</scope>
    <source>
        <strain evidence="8 9">CBS 121175</strain>
    </source>
</reference>
<proteinExistence type="predicted"/>
<dbReference type="InterPro" id="IPR000306">
    <property type="entry name" value="Znf_FYVE"/>
</dbReference>
<sequence length="604" mass="67164">MSEPNPTPANSSYIPYQAYKPKRHSRNFSTSSRPPSTVVSPVSSPLPRVLVDEDRDSIPSFSLVNSYGTPPSTGFRPPTAPSPTILIDQAPEDQSESGPENPPRPESPASTSASQSSQSSPTVKSAKVTTFRRLTPRPLQPSLPPSSPTHNRNTSTLSLPAVSGLSSPRRLTSTRLDLDERPRTTTPQTKSASPRMAPPPPPPPTLIPMDASRSNSRSSPVPISATDSVSSSRKAKLAPYRPGFQPTGSFLAIRRLKRDGEGEEGRLMRLITLHFLPNETSNAPNPSHPSPSEKKEAARSLRRASSFFDFESIKNLKLNDPGDLWRGVINQKVSGEKPSIRSAEQRITPWEDDSHASKCPLCTASFHPLTNRKHHCRLCGRIICSLPPKMPLRPQTCSLLFFVDSKSKKIEEVGEGVDYGVRRKNRNGAENEDKFLRAVRICRTCRPVLMHYQYAQQVEQVPIFFKLYDVAITINLQRRLRLPENGYWTRLANTTGLRNKFARSHARTALSLPRPSAISAPTLNGKKAEESMDIDPDSALAQTLQPLLEQESLLESFIDEAKAQRKFEDVKSLKRNQQEIRNEIERLLDNADIASPTFDNSRRK</sequence>
<evidence type="ECO:0000313" key="9">
    <source>
        <dbReference type="Proteomes" id="UP000307440"/>
    </source>
</evidence>
<keyword evidence="2 4" id="KW-0863">Zinc-finger</keyword>
<feature type="compositionally biased region" description="Low complexity" evidence="6">
    <location>
        <begin position="29"/>
        <end position="49"/>
    </location>
</feature>
<dbReference type="PANTHER" id="PTHR23164">
    <property type="entry name" value="EARLY ENDOSOME ANTIGEN 1"/>
    <property type="match status" value="1"/>
</dbReference>
<dbReference type="InterPro" id="IPR017455">
    <property type="entry name" value="Znf_FYVE-rel"/>
</dbReference>
<dbReference type="SUPFAM" id="SSF140125">
    <property type="entry name" value="Rabenosyn-5 Rab-binding domain-like"/>
    <property type="match status" value="1"/>
</dbReference>
<evidence type="ECO:0000256" key="6">
    <source>
        <dbReference type="SAM" id="MobiDB-lite"/>
    </source>
</evidence>
<dbReference type="OrthoDB" id="166134at2759"/>
<dbReference type="Pfam" id="PF01363">
    <property type="entry name" value="FYVE"/>
    <property type="match status" value="1"/>
</dbReference>
<evidence type="ECO:0000256" key="1">
    <source>
        <dbReference type="ARBA" id="ARBA00022723"/>
    </source>
</evidence>
<organism evidence="8 9">
    <name type="scientific">Coprinopsis marcescibilis</name>
    <name type="common">Agaric fungus</name>
    <name type="synonym">Psathyrella marcescibilis</name>
    <dbReference type="NCBI Taxonomy" id="230819"/>
    <lineage>
        <taxon>Eukaryota</taxon>
        <taxon>Fungi</taxon>
        <taxon>Dikarya</taxon>
        <taxon>Basidiomycota</taxon>
        <taxon>Agaricomycotina</taxon>
        <taxon>Agaricomycetes</taxon>
        <taxon>Agaricomycetidae</taxon>
        <taxon>Agaricales</taxon>
        <taxon>Agaricineae</taxon>
        <taxon>Psathyrellaceae</taxon>
        <taxon>Coprinopsis</taxon>
    </lineage>
</organism>
<feature type="region of interest" description="Disordered" evidence="6">
    <location>
        <begin position="1"/>
        <end position="241"/>
    </location>
</feature>
<keyword evidence="1" id="KW-0479">Metal-binding</keyword>
<dbReference type="Pfam" id="PF11464">
    <property type="entry name" value="Rbsn"/>
    <property type="match status" value="1"/>
</dbReference>
<feature type="region of interest" description="Disordered" evidence="6">
    <location>
        <begin position="277"/>
        <end position="296"/>
    </location>
</feature>
<dbReference type="InterPro" id="IPR011011">
    <property type="entry name" value="Znf_FYVE_PHD"/>
</dbReference>
<evidence type="ECO:0000313" key="8">
    <source>
        <dbReference type="EMBL" id="TFK29821.1"/>
    </source>
</evidence>
<dbReference type="InterPro" id="IPR013083">
    <property type="entry name" value="Znf_RING/FYVE/PHD"/>
</dbReference>
<keyword evidence="5" id="KW-0175">Coiled coil</keyword>
<dbReference type="CDD" id="cd15737">
    <property type="entry name" value="FYVE2_Vac1p_like"/>
    <property type="match status" value="1"/>
</dbReference>
<dbReference type="Gene3D" id="3.30.40.10">
    <property type="entry name" value="Zinc/RING finger domain, C3HC4 (zinc finger)"/>
    <property type="match status" value="1"/>
</dbReference>
<dbReference type="SMART" id="SM00064">
    <property type="entry name" value="FYVE"/>
    <property type="match status" value="1"/>
</dbReference>
<feature type="compositionally biased region" description="Polar residues" evidence="6">
    <location>
        <begin position="59"/>
        <end position="72"/>
    </location>
</feature>
<dbReference type="Gene3D" id="4.10.860.20">
    <property type="entry name" value="Rabenosyn, Rab binding domain"/>
    <property type="match status" value="1"/>
</dbReference>
<feature type="compositionally biased region" description="Pro residues" evidence="6">
    <location>
        <begin position="196"/>
        <end position="206"/>
    </location>
</feature>
<keyword evidence="3" id="KW-0862">Zinc</keyword>
<feature type="compositionally biased region" description="Low complexity" evidence="6">
    <location>
        <begin position="107"/>
        <end position="122"/>
    </location>
</feature>
<evidence type="ECO:0000256" key="5">
    <source>
        <dbReference type="SAM" id="Coils"/>
    </source>
</evidence>
<protein>
    <recommendedName>
        <fullName evidence="7">FYVE-type domain-containing protein</fullName>
    </recommendedName>
</protein>
<dbReference type="InterPro" id="IPR036531">
    <property type="entry name" value="Rbsn_Rab-bd_sf"/>
</dbReference>
<gene>
    <name evidence="8" type="ORF">FA15DRAFT_677165</name>
</gene>
<feature type="compositionally biased region" description="Pro residues" evidence="6">
    <location>
        <begin position="138"/>
        <end position="147"/>
    </location>
</feature>
<evidence type="ECO:0000256" key="2">
    <source>
        <dbReference type="ARBA" id="ARBA00022771"/>
    </source>
</evidence>
<feature type="compositionally biased region" description="Polar residues" evidence="6">
    <location>
        <begin position="150"/>
        <end position="175"/>
    </location>
</feature>